<dbReference type="InterPro" id="IPR044058">
    <property type="entry name" value="Lipoprotein_23"/>
</dbReference>
<feature type="compositionally biased region" description="Basic and acidic residues" evidence="1">
    <location>
        <begin position="1"/>
        <end position="20"/>
    </location>
</feature>
<evidence type="ECO:0000313" key="3">
    <source>
        <dbReference type="Proteomes" id="UP000449906"/>
    </source>
</evidence>
<feature type="region of interest" description="Disordered" evidence="1">
    <location>
        <begin position="256"/>
        <end position="279"/>
    </location>
</feature>
<feature type="region of interest" description="Disordered" evidence="1">
    <location>
        <begin position="142"/>
        <end position="230"/>
    </location>
</feature>
<gene>
    <name evidence="2" type="ORF">F9L07_10975</name>
</gene>
<dbReference type="SUPFAM" id="SSF143744">
    <property type="entry name" value="GlcG-like"/>
    <property type="match status" value="1"/>
</dbReference>
<protein>
    <submittedName>
        <fullName evidence="2">Uncharacterized protein</fullName>
    </submittedName>
</protein>
<feature type="compositionally biased region" description="Basic residues" evidence="1">
    <location>
        <begin position="154"/>
        <end position="183"/>
    </location>
</feature>
<dbReference type="Pfam" id="PF18966">
    <property type="entry name" value="Lipoprotein_23"/>
    <property type="match status" value="1"/>
</dbReference>
<dbReference type="AlphaFoldDB" id="A0A7J5E290"/>
<dbReference type="InterPro" id="IPR005624">
    <property type="entry name" value="PduO/GlcC-like"/>
</dbReference>
<dbReference type="EMBL" id="WBVM01000001">
    <property type="protein sequence ID" value="KAB2812303.1"/>
    <property type="molecule type" value="Genomic_DNA"/>
</dbReference>
<accession>A0A7J5E290</accession>
<feature type="compositionally biased region" description="Gly residues" evidence="1">
    <location>
        <begin position="38"/>
        <end position="49"/>
    </location>
</feature>
<feature type="region of interest" description="Disordered" evidence="1">
    <location>
        <begin position="1"/>
        <end position="74"/>
    </location>
</feature>
<evidence type="ECO:0000313" key="2">
    <source>
        <dbReference type="EMBL" id="KAB2812303.1"/>
    </source>
</evidence>
<sequence length="443" mass="46093">MLREHRAGPRRGGRDAHAGDQARLLPHRRGALPVVQQGEGGGVRIGLGPGQHDRRRLGAARPADAPRGRGLGLRRHGRIGPAVVPWSRPTLTLAEADAVLRRALAEASGQGLAVAVVVVDPGGEPVLAARMDGVSGLVAAAAHGKARTPPGSAYRRRCGRSARRRSRRSRRSSARCPGSRRSRAATWSGSGARWSGRSGSAVGRRSRTPRSRGRRGLRAATGPSLAGMVPPRIRRSSRAVALALVLPLLALAACGDDEGDRSSRGDRSPGAPADAAATQIGPAESACTLPVLVRVPEKWHVEALTPEMVARADDESLTSPGGFALVCSILGSPAGVVAPIFVFVAPPRVAGDLTAEQLLRRFVRAAYDEVPIEVRGVTVGAGPGVEATFATSRGRPSPVRLRAFALPTTGGAVVLTNGGLDQDAVDEGIPGYESVRDSIELPD</sequence>
<dbReference type="Proteomes" id="UP000449906">
    <property type="component" value="Unassembled WGS sequence"/>
</dbReference>
<comment type="caution">
    <text evidence="2">The sequence shown here is derived from an EMBL/GenBank/DDBJ whole genome shotgun (WGS) entry which is preliminary data.</text>
</comment>
<dbReference type="InterPro" id="IPR038084">
    <property type="entry name" value="PduO/GlcC-like_sf"/>
</dbReference>
<reference evidence="2 3" key="1">
    <citation type="submission" date="2019-09" db="EMBL/GenBank/DDBJ databases">
        <title>Pimelobacter sp. isolated from Paulinella.</title>
        <authorList>
            <person name="Jeong S.E."/>
        </authorList>
    </citation>
    <scope>NUCLEOTIDE SEQUENCE [LARGE SCALE GENOMIC DNA]</scope>
    <source>
        <strain evidence="2 3">Pch-N</strain>
    </source>
</reference>
<dbReference type="Gene3D" id="3.30.450.150">
    <property type="entry name" value="Haem-degrading domain"/>
    <property type="match status" value="1"/>
</dbReference>
<name>A0A7J5E290_NOCSI</name>
<proteinExistence type="predicted"/>
<dbReference type="Pfam" id="PF03928">
    <property type="entry name" value="HbpS-like"/>
    <property type="match status" value="1"/>
</dbReference>
<feature type="compositionally biased region" description="Low complexity" evidence="1">
    <location>
        <begin position="184"/>
        <end position="203"/>
    </location>
</feature>
<organism evidence="2 3">
    <name type="scientific">Nocardioides simplex</name>
    <name type="common">Arthrobacter simplex</name>
    <dbReference type="NCBI Taxonomy" id="2045"/>
    <lineage>
        <taxon>Bacteria</taxon>
        <taxon>Bacillati</taxon>
        <taxon>Actinomycetota</taxon>
        <taxon>Actinomycetes</taxon>
        <taxon>Propionibacteriales</taxon>
        <taxon>Nocardioidaceae</taxon>
        <taxon>Pimelobacter</taxon>
    </lineage>
</organism>
<feature type="compositionally biased region" description="Basic residues" evidence="1">
    <location>
        <begin position="204"/>
        <end position="217"/>
    </location>
</feature>
<evidence type="ECO:0000256" key="1">
    <source>
        <dbReference type="SAM" id="MobiDB-lite"/>
    </source>
</evidence>